<keyword evidence="2" id="KW-1185">Reference proteome</keyword>
<evidence type="ECO:0000313" key="1">
    <source>
        <dbReference type="EMBL" id="MUH71093.1"/>
    </source>
</evidence>
<dbReference type="GO" id="GO:0005975">
    <property type="term" value="P:carbohydrate metabolic process"/>
    <property type="evidence" value="ECO:0007669"/>
    <property type="project" value="InterPro"/>
</dbReference>
<sequence length="62" mass="7209">MHLHTENTSDSTVTFTQAIHSYFKVEDIRQSTITGLSNRQYLDQLNAQTLVQDNELKSHMDR</sequence>
<gene>
    <name evidence="1" type="ORF">GNP35_00425</name>
</gene>
<dbReference type="GO" id="GO:0030246">
    <property type="term" value="F:carbohydrate binding"/>
    <property type="evidence" value="ECO:0007669"/>
    <property type="project" value="InterPro"/>
</dbReference>
<dbReference type="Gene3D" id="2.70.98.10">
    <property type="match status" value="1"/>
</dbReference>
<proteinExistence type="predicted"/>
<dbReference type="Proteomes" id="UP000439994">
    <property type="component" value="Unassembled WGS sequence"/>
</dbReference>
<dbReference type="EMBL" id="WOCD01000001">
    <property type="protein sequence ID" value="MUH71093.1"/>
    <property type="molecule type" value="Genomic_DNA"/>
</dbReference>
<reference evidence="1 2" key="1">
    <citation type="submission" date="2019-11" db="EMBL/GenBank/DDBJ databases">
        <title>P. haliotis isolates from Z. marina roots.</title>
        <authorList>
            <person name="Cohen M."/>
            <person name="Jospin G."/>
            <person name="Eisen J.A."/>
            <person name="Coil D.A."/>
        </authorList>
    </citation>
    <scope>NUCLEOTIDE SEQUENCE [LARGE SCALE GENOMIC DNA]</scope>
    <source>
        <strain evidence="1 2">UCD-MCMsp1aY</strain>
    </source>
</reference>
<organism evidence="1 2">
    <name type="scientific">Psychrosphaera haliotis</name>
    <dbReference type="NCBI Taxonomy" id="555083"/>
    <lineage>
        <taxon>Bacteria</taxon>
        <taxon>Pseudomonadati</taxon>
        <taxon>Pseudomonadota</taxon>
        <taxon>Gammaproteobacteria</taxon>
        <taxon>Alteromonadales</taxon>
        <taxon>Pseudoalteromonadaceae</taxon>
        <taxon>Psychrosphaera</taxon>
    </lineage>
</organism>
<accession>A0A6N8F4A3</accession>
<dbReference type="SUPFAM" id="SSF74650">
    <property type="entry name" value="Galactose mutarotase-like"/>
    <property type="match status" value="1"/>
</dbReference>
<protein>
    <submittedName>
        <fullName evidence="1">Uncharacterized protein</fullName>
    </submittedName>
</protein>
<dbReference type="GO" id="GO:0003824">
    <property type="term" value="F:catalytic activity"/>
    <property type="evidence" value="ECO:0007669"/>
    <property type="project" value="InterPro"/>
</dbReference>
<comment type="caution">
    <text evidence="1">The sequence shown here is derived from an EMBL/GenBank/DDBJ whole genome shotgun (WGS) entry which is preliminary data.</text>
</comment>
<dbReference type="AlphaFoldDB" id="A0A6N8F4A3"/>
<name>A0A6N8F4A3_9GAMM</name>
<dbReference type="InterPro" id="IPR014718">
    <property type="entry name" value="GH-type_carb-bd"/>
</dbReference>
<evidence type="ECO:0000313" key="2">
    <source>
        <dbReference type="Proteomes" id="UP000439994"/>
    </source>
</evidence>
<dbReference type="InterPro" id="IPR011013">
    <property type="entry name" value="Gal_mutarotase_sf_dom"/>
</dbReference>